<dbReference type="STRING" id="1182543.W9W034"/>
<keyword evidence="2" id="KW-0472">Membrane</keyword>
<dbReference type="HOGENOM" id="CLU_936907_0_0_1"/>
<dbReference type="RefSeq" id="XP_007751163.1">
    <property type="nucleotide sequence ID" value="XM_007752973.1"/>
</dbReference>
<feature type="transmembrane region" description="Helical" evidence="2">
    <location>
        <begin position="197"/>
        <end position="220"/>
    </location>
</feature>
<evidence type="ECO:0000256" key="2">
    <source>
        <dbReference type="SAM" id="Phobius"/>
    </source>
</evidence>
<gene>
    <name evidence="4" type="ORF">A1O5_12404</name>
</gene>
<feature type="compositionally biased region" description="Low complexity" evidence="1">
    <location>
        <begin position="143"/>
        <end position="177"/>
    </location>
</feature>
<evidence type="ECO:0000313" key="4">
    <source>
        <dbReference type="EMBL" id="EXJ57846.1"/>
    </source>
</evidence>
<feature type="signal peptide" evidence="3">
    <location>
        <begin position="1"/>
        <end position="18"/>
    </location>
</feature>
<keyword evidence="3" id="KW-0732">Signal</keyword>
<evidence type="ECO:0000313" key="5">
    <source>
        <dbReference type="Proteomes" id="UP000019471"/>
    </source>
</evidence>
<evidence type="ECO:0000256" key="1">
    <source>
        <dbReference type="SAM" id="MobiDB-lite"/>
    </source>
</evidence>
<accession>W9W034</accession>
<keyword evidence="5" id="KW-1185">Reference proteome</keyword>
<dbReference type="eggNOG" id="ENOG502SWSF">
    <property type="taxonomic scope" value="Eukaryota"/>
</dbReference>
<feature type="region of interest" description="Disordered" evidence="1">
    <location>
        <begin position="143"/>
        <end position="192"/>
    </location>
</feature>
<feature type="chain" id="PRO_5004930941" description="Mid2 domain-containing protein" evidence="3">
    <location>
        <begin position="19"/>
        <end position="299"/>
    </location>
</feature>
<evidence type="ECO:0000256" key="3">
    <source>
        <dbReference type="SAM" id="SignalP"/>
    </source>
</evidence>
<proteinExistence type="predicted"/>
<protein>
    <recommendedName>
        <fullName evidence="6">Mid2 domain-containing protein</fullName>
    </recommendedName>
</protein>
<dbReference type="Proteomes" id="UP000019471">
    <property type="component" value="Unassembled WGS sequence"/>
</dbReference>
<name>W9W034_9EURO</name>
<dbReference type="OrthoDB" id="5390143at2759"/>
<dbReference type="GeneID" id="19197090"/>
<dbReference type="AlphaFoldDB" id="W9W034"/>
<reference evidence="4 5" key="1">
    <citation type="submission" date="2013-03" db="EMBL/GenBank/DDBJ databases">
        <title>The Genome Sequence of Cladophialophora psammophila CBS 110553.</title>
        <authorList>
            <consortium name="The Broad Institute Genomics Platform"/>
            <person name="Cuomo C."/>
            <person name="de Hoog S."/>
            <person name="Gorbushina A."/>
            <person name="Walker B."/>
            <person name="Young S.K."/>
            <person name="Zeng Q."/>
            <person name="Gargeya S."/>
            <person name="Fitzgerald M."/>
            <person name="Haas B."/>
            <person name="Abouelleil A."/>
            <person name="Allen A.W."/>
            <person name="Alvarado L."/>
            <person name="Arachchi H.M."/>
            <person name="Berlin A.M."/>
            <person name="Chapman S.B."/>
            <person name="Gainer-Dewar J."/>
            <person name="Goldberg J."/>
            <person name="Griggs A."/>
            <person name="Gujja S."/>
            <person name="Hansen M."/>
            <person name="Howarth C."/>
            <person name="Imamovic A."/>
            <person name="Ireland A."/>
            <person name="Larimer J."/>
            <person name="McCowan C."/>
            <person name="Murphy C."/>
            <person name="Pearson M."/>
            <person name="Poon T.W."/>
            <person name="Priest M."/>
            <person name="Roberts A."/>
            <person name="Saif S."/>
            <person name="Shea T."/>
            <person name="Sisk P."/>
            <person name="Sykes S."/>
            <person name="Wortman J."/>
            <person name="Nusbaum C."/>
            <person name="Birren B."/>
        </authorList>
    </citation>
    <scope>NUCLEOTIDE SEQUENCE [LARGE SCALE GENOMIC DNA]</scope>
    <source>
        <strain evidence="4 5">CBS 110553</strain>
    </source>
</reference>
<dbReference type="EMBL" id="AMGX01000033">
    <property type="protein sequence ID" value="EXJ57846.1"/>
    <property type="molecule type" value="Genomic_DNA"/>
</dbReference>
<keyword evidence="2" id="KW-0812">Transmembrane</keyword>
<keyword evidence="2" id="KW-1133">Transmembrane helix</keyword>
<comment type="caution">
    <text evidence="4">The sequence shown here is derived from an EMBL/GenBank/DDBJ whole genome shotgun (WGS) entry which is preliminary data.</text>
</comment>
<evidence type="ECO:0008006" key="6">
    <source>
        <dbReference type="Google" id="ProtNLM"/>
    </source>
</evidence>
<organism evidence="4 5">
    <name type="scientific">Cladophialophora psammophila CBS 110553</name>
    <dbReference type="NCBI Taxonomy" id="1182543"/>
    <lineage>
        <taxon>Eukaryota</taxon>
        <taxon>Fungi</taxon>
        <taxon>Dikarya</taxon>
        <taxon>Ascomycota</taxon>
        <taxon>Pezizomycotina</taxon>
        <taxon>Eurotiomycetes</taxon>
        <taxon>Chaetothyriomycetidae</taxon>
        <taxon>Chaetothyriales</taxon>
        <taxon>Herpotrichiellaceae</taxon>
        <taxon>Cladophialophora</taxon>
    </lineage>
</organism>
<sequence>MYCLLFAVSFSIFAQVISQTPSTYFINPPAAGDQLFFAENQAYAVGSTFDVQWVTDQDAYNIFLWQQSLNVQSAAEGSSPIYTKITGSKEEGGFSWTVSLQQFSLNQSNVFFLALSPAGEQNLNGATTSHYFNVTATSDAASDTTSSVTSVSSSAGPTSTSAPTTTATVTFSPTPVASPSQTAVPAVSSPSTSSTTIGVGVGVGVGLGIPLLLLIGFTLVPRRYRRKLFAAKPPSYANSVDPDNTYPVVTQPAKNYVGELPNSEVAFAATQQNQNAAPVELDGWQLRMSRAGQPPGNRS</sequence>